<dbReference type="PANTHER" id="PTHR37299">
    <property type="entry name" value="TRANSCRIPTIONAL REGULATOR-RELATED"/>
    <property type="match status" value="1"/>
</dbReference>
<feature type="modified residue" description="4-aspartylphosphate" evidence="1">
    <location>
        <position position="55"/>
    </location>
</feature>
<gene>
    <name evidence="4" type="ORF">GEMMAAP_05555</name>
</gene>
<dbReference type="OrthoDB" id="9809318at2"/>
<feature type="domain" description="HTH LytTR-type" evidence="3">
    <location>
        <begin position="157"/>
        <end position="261"/>
    </location>
</feature>
<keyword evidence="1" id="KW-0597">Phosphoprotein</keyword>
<dbReference type="Gene3D" id="2.40.50.1020">
    <property type="entry name" value="LytTr DNA-binding domain"/>
    <property type="match status" value="1"/>
</dbReference>
<dbReference type="InterPro" id="IPR001789">
    <property type="entry name" value="Sig_transdc_resp-reg_receiver"/>
</dbReference>
<reference evidence="4 5" key="1">
    <citation type="journal article" date="2014" name="Proc. Natl. Acad. Sci. U.S.A.">
        <title>Functional type 2 photosynthetic reaction centers found in the rare bacterial phylum Gemmatimonadetes.</title>
        <authorList>
            <person name="Zeng Y."/>
            <person name="Feng F."/>
            <person name="Medova H."/>
            <person name="Dean J."/>
            <person name="Koblizek M."/>
        </authorList>
    </citation>
    <scope>NUCLEOTIDE SEQUENCE [LARGE SCALE GENOMIC DNA]</scope>
    <source>
        <strain evidence="4 5">AP64</strain>
    </source>
</reference>
<dbReference type="eggNOG" id="COG3279">
    <property type="taxonomic scope" value="Bacteria"/>
</dbReference>
<dbReference type="AlphaFoldDB" id="A0A143BIP4"/>
<dbReference type="SMART" id="SM00850">
    <property type="entry name" value="LytTR"/>
    <property type="match status" value="1"/>
</dbReference>
<dbReference type="Pfam" id="PF04397">
    <property type="entry name" value="LytTR"/>
    <property type="match status" value="1"/>
</dbReference>
<dbReference type="InterPro" id="IPR046947">
    <property type="entry name" value="LytR-like"/>
</dbReference>
<dbReference type="RefSeq" id="WP_026849885.1">
    <property type="nucleotide sequence ID" value="NZ_CP011454.1"/>
</dbReference>
<reference evidence="4 5" key="2">
    <citation type="journal article" date="2016" name="Environ. Microbiol. Rep.">
        <title>Metagenomic evidence for the presence of phototrophic Gemmatimonadetes bacteria in diverse environments.</title>
        <authorList>
            <person name="Zeng Y."/>
            <person name="Baumbach J."/>
            <person name="Barbosa E.G."/>
            <person name="Azevedo V."/>
            <person name="Zhang C."/>
            <person name="Koblizek M."/>
        </authorList>
    </citation>
    <scope>NUCLEOTIDE SEQUENCE [LARGE SCALE GENOMIC DNA]</scope>
    <source>
        <strain evidence="4 5">AP64</strain>
    </source>
</reference>
<dbReference type="PROSITE" id="PS50930">
    <property type="entry name" value="HTH_LYTTR"/>
    <property type="match status" value="1"/>
</dbReference>
<evidence type="ECO:0000259" key="2">
    <source>
        <dbReference type="PROSITE" id="PS50110"/>
    </source>
</evidence>
<evidence type="ECO:0000256" key="1">
    <source>
        <dbReference type="PROSITE-ProRule" id="PRU00169"/>
    </source>
</evidence>
<dbReference type="STRING" id="1379270.GEMMAAP_05555"/>
<dbReference type="Pfam" id="PF00072">
    <property type="entry name" value="Response_reg"/>
    <property type="match status" value="1"/>
</dbReference>
<evidence type="ECO:0000313" key="5">
    <source>
        <dbReference type="Proteomes" id="UP000076404"/>
    </source>
</evidence>
<dbReference type="PANTHER" id="PTHR37299:SF1">
    <property type="entry name" value="STAGE 0 SPORULATION PROTEIN A HOMOLOG"/>
    <property type="match status" value="1"/>
</dbReference>
<dbReference type="Gene3D" id="3.40.50.2300">
    <property type="match status" value="1"/>
</dbReference>
<evidence type="ECO:0000313" key="4">
    <source>
        <dbReference type="EMBL" id="AMW04451.1"/>
    </source>
</evidence>
<dbReference type="KEGG" id="gph:GEMMAAP_05555"/>
<dbReference type="InterPro" id="IPR011006">
    <property type="entry name" value="CheY-like_superfamily"/>
</dbReference>
<dbReference type="Proteomes" id="UP000076404">
    <property type="component" value="Chromosome"/>
</dbReference>
<proteinExistence type="predicted"/>
<evidence type="ECO:0000259" key="3">
    <source>
        <dbReference type="PROSITE" id="PS50930"/>
    </source>
</evidence>
<dbReference type="InterPro" id="IPR007492">
    <property type="entry name" value="LytTR_DNA-bd_dom"/>
</dbReference>
<dbReference type="EMBL" id="CP011454">
    <property type="protein sequence ID" value="AMW04451.1"/>
    <property type="molecule type" value="Genomic_DNA"/>
</dbReference>
<organism evidence="4 5">
    <name type="scientific">Gemmatimonas phototrophica</name>
    <dbReference type="NCBI Taxonomy" id="1379270"/>
    <lineage>
        <taxon>Bacteria</taxon>
        <taxon>Pseudomonadati</taxon>
        <taxon>Gemmatimonadota</taxon>
        <taxon>Gemmatimonadia</taxon>
        <taxon>Gemmatimonadales</taxon>
        <taxon>Gemmatimonadaceae</taxon>
        <taxon>Gemmatimonas</taxon>
    </lineage>
</organism>
<dbReference type="PROSITE" id="PS50110">
    <property type="entry name" value="RESPONSE_REGULATORY"/>
    <property type="match status" value="1"/>
</dbReference>
<keyword evidence="5" id="KW-1185">Reference proteome</keyword>
<dbReference type="SUPFAM" id="SSF52172">
    <property type="entry name" value="CheY-like"/>
    <property type="match status" value="1"/>
</dbReference>
<name>A0A143BIP4_9BACT</name>
<dbReference type="SMART" id="SM00448">
    <property type="entry name" value="REC"/>
    <property type="match status" value="1"/>
</dbReference>
<dbReference type="GO" id="GO:0000156">
    <property type="term" value="F:phosphorelay response regulator activity"/>
    <property type="evidence" value="ECO:0007669"/>
    <property type="project" value="InterPro"/>
</dbReference>
<protein>
    <submittedName>
        <fullName evidence="4">Uncharacterized protein</fullName>
    </submittedName>
</protein>
<dbReference type="GO" id="GO:0003677">
    <property type="term" value="F:DNA binding"/>
    <property type="evidence" value="ECO:0007669"/>
    <property type="project" value="InterPro"/>
</dbReference>
<accession>A0A143BIP4</accession>
<sequence>MSQRILIVDDEPLARERVADLLRRQSPTAELREAGSGDAAVTLISAWRPQVVFLDVQMPEGSGLDVVTRIGPADMPCTIFTTAYDEYAVHAFDLAAVDYLLKPFDDERFARAWARAMERQTQQAVVEHARQLGVLLAGHAGGTVSARPPVPRYIDRVVVKQDQRTVVVMLADVQWMESDGNYVILHAGRDTYQLRDTLTSLESRLDPRRFVRIHRQTIVDMRAMKELQPWFGGDQMMILRDGQRLKVSRNLRVEVAKRLAGEW</sequence>
<feature type="domain" description="Response regulatory" evidence="2">
    <location>
        <begin position="4"/>
        <end position="117"/>
    </location>
</feature>